<feature type="transmembrane region" description="Helical" evidence="6">
    <location>
        <begin position="378"/>
        <end position="397"/>
    </location>
</feature>
<feature type="transmembrane region" description="Helical" evidence="6">
    <location>
        <begin position="48"/>
        <end position="72"/>
    </location>
</feature>
<feature type="transmembrane region" description="Helical" evidence="6">
    <location>
        <begin position="288"/>
        <end position="313"/>
    </location>
</feature>
<dbReference type="RefSeq" id="WP_132429738.1">
    <property type="nucleotide sequence ID" value="NZ_SMFZ01000002.1"/>
</dbReference>
<feature type="transmembrane region" description="Helical" evidence="6">
    <location>
        <begin position="12"/>
        <end position="36"/>
    </location>
</feature>
<dbReference type="EMBL" id="SMFZ01000002">
    <property type="protein sequence ID" value="TCK20929.1"/>
    <property type="molecule type" value="Genomic_DNA"/>
</dbReference>
<evidence type="ECO:0000256" key="1">
    <source>
        <dbReference type="ARBA" id="ARBA00004651"/>
    </source>
</evidence>
<dbReference type="GO" id="GO:0005886">
    <property type="term" value="C:plasma membrane"/>
    <property type="evidence" value="ECO:0007669"/>
    <property type="project" value="UniProtKB-SubCell"/>
</dbReference>
<evidence type="ECO:0000256" key="5">
    <source>
        <dbReference type="ARBA" id="ARBA00023136"/>
    </source>
</evidence>
<dbReference type="Pfam" id="PF13440">
    <property type="entry name" value="Polysacc_synt_3"/>
    <property type="match status" value="1"/>
</dbReference>
<feature type="transmembrane region" description="Helical" evidence="6">
    <location>
        <begin position="93"/>
        <end position="110"/>
    </location>
</feature>
<dbReference type="InterPro" id="IPR050833">
    <property type="entry name" value="Poly_Biosynth_Transport"/>
</dbReference>
<proteinExistence type="predicted"/>
<dbReference type="AlphaFoldDB" id="A0A4R1HMP0"/>
<organism evidence="7 8">
    <name type="scientific">Pseudonocardia endophytica</name>
    <dbReference type="NCBI Taxonomy" id="401976"/>
    <lineage>
        <taxon>Bacteria</taxon>
        <taxon>Bacillati</taxon>
        <taxon>Actinomycetota</taxon>
        <taxon>Actinomycetes</taxon>
        <taxon>Pseudonocardiales</taxon>
        <taxon>Pseudonocardiaceae</taxon>
        <taxon>Pseudonocardia</taxon>
    </lineage>
</organism>
<comment type="caution">
    <text evidence="7">The sequence shown here is derived from an EMBL/GenBank/DDBJ whole genome shotgun (WGS) entry which is preliminary data.</text>
</comment>
<keyword evidence="3 6" id="KW-0812">Transmembrane</keyword>
<evidence type="ECO:0000256" key="3">
    <source>
        <dbReference type="ARBA" id="ARBA00022692"/>
    </source>
</evidence>
<evidence type="ECO:0000256" key="2">
    <source>
        <dbReference type="ARBA" id="ARBA00022475"/>
    </source>
</evidence>
<sequence length="407" mass="42063">MTSDRSAAKASLGGQAVSIAIGLGASQLLTAVIFVAAARASSPQNFGVVAAAVSLGLVVAGVVDFGTSNMWVRDLANGNSHIGEVSARATGKICICVLIFGVSGLVTIAGGVDWRYLAACPIGISFLLKQTADVGLRAGSRGHHYAISGLIDKATAFALFLTLLALEAPADLAMCIALSAGPIFGGAFSWIVTSPSLRVTPRSSFLKFWPWRRALGYGSYSSAISLQNLDVSLLALFGGPQSAGLYGAVTRWTQPMGMVSTAVSSASIPYIAKAPSNAAAIAQVRRTYWILGLAILACVCVASFAPVLVPLLVGDAYSGSVGILQILALGTIPAVLNQPMAVFLQARHFDRFVSVVIGIGVGVQLTSLIGLIPLMGALSAAVAFLLAQIVIFSGFSAKFARLRRQMM</sequence>
<keyword evidence="4 6" id="KW-1133">Transmembrane helix</keyword>
<evidence type="ECO:0000256" key="6">
    <source>
        <dbReference type="SAM" id="Phobius"/>
    </source>
</evidence>
<gene>
    <name evidence="7" type="ORF">EV378_4896</name>
</gene>
<evidence type="ECO:0000313" key="8">
    <source>
        <dbReference type="Proteomes" id="UP000295560"/>
    </source>
</evidence>
<keyword evidence="2" id="KW-1003">Cell membrane</keyword>
<feature type="transmembrane region" description="Helical" evidence="6">
    <location>
        <begin position="352"/>
        <end position="372"/>
    </location>
</feature>
<dbReference type="PANTHER" id="PTHR30250">
    <property type="entry name" value="PST FAMILY PREDICTED COLANIC ACID TRANSPORTER"/>
    <property type="match status" value="1"/>
</dbReference>
<feature type="transmembrane region" description="Helical" evidence="6">
    <location>
        <begin position="319"/>
        <end position="340"/>
    </location>
</feature>
<dbReference type="OrthoDB" id="4964581at2"/>
<keyword evidence="8" id="KW-1185">Reference proteome</keyword>
<evidence type="ECO:0000313" key="7">
    <source>
        <dbReference type="EMBL" id="TCK20929.1"/>
    </source>
</evidence>
<feature type="transmembrane region" description="Helical" evidence="6">
    <location>
        <begin position="172"/>
        <end position="192"/>
    </location>
</feature>
<name>A0A4R1HMP0_PSEEN</name>
<comment type="subcellular location">
    <subcellularLocation>
        <location evidence="1">Cell membrane</location>
        <topology evidence="1">Multi-pass membrane protein</topology>
    </subcellularLocation>
</comment>
<accession>A0A4R1HMP0</accession>
<reference evidence="7 8" key="1">
    <citation type="submission" date="2019-03" db="EMBL/GenBank/DDBJ databases">
        <title>Sequencing the genomes of 1000 actinobacteria strains.</title>
        <authorList>
            <person name="Klenk H.-P."/>
        </authorList>
    </citation>
    <scope>NUCLEOTIDE SEQUENCE [LARGE SCALE GENOMIC DNA]</scope>
    <source>
        <strain evidence="7 8">DSM 44969</strain>
    </source>
</reference>
<evidence type="ECO:0000256" key="4">
    <source>
        <dbReference type="ARBA" id="ARBA00022989"/>
    </source>
</evidence>
<keyword evidence="5 6" id="KW-0472">Membrane</keyword>
<dbReference type="PANTHER" id="PTHR30250:SF11">
    <property type="entry name" value="O-ANTIGEN TRANSPORTER-RELATED"/>
    <property type="match status" value="1"/>
</dbReference>
<dbReference type="Proteomes" id="UP000295560">
    <property type="component" value="Unassembled WGS sequence"/>
</dbReference>
<protein>
    <submittedName>
        <fullName evidence="7">O-antigen/teichoic acid export membrane protein</fullName>
    </submittedName>
</protein>